<protein>
    <submittedName>
        <fullName evidence="3">Alpha/beta hydrolase</fullName>
    </submittedName>
</protein>
<gene>
    <name evidence="3" type="ORF">FNH06_13990</name>
</gene>
<sequence length="246" mass="25577">MTGVMDRSILSRPGPAPDRVLRYGPHPDHVADVWLPGTEERPLVFLLHGGFWRPRFDRTHTRLMAAALRDEGWTVASVEYRREQGNPDACTGDVRLALEVVPGEVGAPGAGIVLVGHSAGGQLALWAGVACPPPGLRGIVALAPVADLVHAYDANLGNGAVAEFLGGPPGTRPDLDPVRLPAPAGKVILVHGADDTGVPPAVSESYVDAHAAAKLMLLPDVAHFELIDPGSAAWTGVVAAVAQAGR</sequence>
<evidence type="ECO:0000313" key="4">
    <source>
        <dbReference type="Proteomes" id="UP000318578"/>
    </source>
</evidence>
<dbReference type="PANTHER" id="PTHR48081">
    <property type="entry name" value="AB HYDROLASE SUPERFAMILY PROTEIN C4A8.06C"/>
    <property type="match status" value="1"/>
</dbReference>
<dbReference type="GO" id="GO:0016787">
    <property type="term" value="F:hydrolase activity"/>
    <property type="evidence" value="ECO:0007669"/>
    <property type="project" value="UniProtKB-KW"/>
</dbReference>
<dbReference type="EMBL" id="VJZA01000019">
    <property type="protein sequence ID" value="TVT22286.1"/>
    <property type="molecule type" value="Genomic_DNA"/>
</dbReference>
<accession>A0A558ADF4</accession>
<reference evidence="3 4" key="1">
    <citation type="submission" date="2019-07" db="EMBL/GenBank/DDBJ databases">
        <title>New species of Amycolatopsis and Streptomyces.</title>
        <authorList>
            <person name="Duangmal K."/>
            <person name="Teo W.F.A."/>
            <person name="Lipun K."/>
        </authorList>
    </citation>
    <scope>NUCLEOTIDE SEQUENCE [LARGE SCALE GENOMIC DNA]</scope>
    <source>
        <strain evidence="3 4">JCM 30562</strain>
    </source>
</reference>
<dbReference type="InterPro" id="IPR029058">
    <property type="entry name" value="AB_hydrolase_fold"/>
</dbReference>
<keyword evidence="4" id="KW-1185">Reference proteome</keyword>
<name>A0A558ADF4_9PSEU</name>
<comment type="caution">
    <text evidence="3">The sequence shown here is derived from an EMBL/GenBank/DDBJ whole genome shotgun (WGS) entry which is preliminary data.</text>
</comment>
<keyword evidence="1 3" id="KW-0378">Hydrolase</keyword>
<evidence type="ECO:0000256" key="1">
    <source>
        <dbReference type="ARBA" id="ARBA00022801"/>
    </source>
</evidence>
<dbReference type="InterPro" id="IPR050300">
    <property type="entry name" value="GDXG_lipolytic_enzyme"/>
</dbReference>
<evidence type="ECO:0000313" key="3">
    <source>
        <dbReference type="EMBL" id="TVT22286.1"/>
    </source>
</evidence>
<dbReference type="Pfam" id="PF20434">
    <property type="entry name" value="BD-FAE"/>
    <property type="match status" value="1"/>
</dbReference>
<dbReference type="Gene3D" id="3.40.50.1820">
    <property type="entry name" value="alpha/beta hydrolase"/>
    <property type="match status" value="1"/>
</dbReference>
<dbReference type="OrthoDB" id="255603at2"/>
<dbReference type="InterPro" id="IPR049492">
    <property type="entry name" value="BD-FAE-like_dom"/>
</dbReference>
<dbReference type="PANTHER" id="PTHR48081:SF33">
    <property type="entry name" value="KYNURENINE FORMAMIDASE"/>
    <property type="match status" value="1"/>
</dbReference>
<dbReference type="AlphaFoldDB" id="A0A558ADF4"/>
<dbReference type="SUPFAM" id="SSF53474">
    <property type="entry name" value="alpha/beta-Hydrolases"/>
    <property type="match status" value="1"/>
</dbReference>
<dbReference type="Proteomes" id="UP000318578">
    <property type="component" value="Unassembled WGS sequence"/>
</dbReference>
<feature type="domain" description="BD-FAE-like" evidence="2">
    <location>
        <begin position="32"/>
        <end position="131"/>
    </location>
</feature>
<proteinExistence type="predicted"/>
<evidence type="ECO:0000259" key="2">
    <source>
        <dbReference type="Pfam" id="PF20434"/>
    </source>
</evidence>
<organism evidence="3 4">
    <name type="scientific">Amycolatopsis acidiphila</name>
    <dbReference type="NCBI Taxonomy" id="715473"/>
    <lineage>
        <taxon>Bacteria</taxon>
        <taxon>Bacillati</taxon>
        <taxon>Actinomycetota</taxon>
        <taxon>Actinomycetes</taxon>
        <taxon>Pseudonocardiales</taxon>
        <taxon>Pseudonocardiaceae</taxon>
        <taxon>Amycolatopsis</taxon>
    </lineage>
</organism>